<dbReference type="PANTHER" id="PTHR46195:SF10">
    <property type="entry name" value="HEAVY METAL-ASSOCIATED DOMAIN CONTAINING PROTEIN, EXPRESSED"/>
    <property type="match status" value="1"/>
</dbReference>
<dbReference type="EMBL" id="AMZH03008376">
    <property type="protein sequence ID" value="RRT59083.1"/>
    <property type="molecule type" value="Genomic_DNA"/>
</dbReference>
<evidence type="ECO:0000313" key="7">
    <source>
        <dbReference type="Proteomes" id="UP000287651"/>
    </source>
</evidence>
<dbReference type="Gene3D" id="3.30.70.100">
    <property type="match status" value="1"/>
</dbReference>
<dbReference type="InterPro" id="IPR036163">
    <property type="entry name" value="HMA_dom_sf"/>
</dbReference>
<feature type="region of interest" description="Disordered" evidence="4">
    <location>
        <begin position="112"/>
        <end position="152"/>
    </location>
</feature>
<dbReference type="AlphaFoldDB" id="A0A426Z578"/>
<feature type="compositionally biased region" description="Basic residues" evidence="4">
    <location>
        <begin position="1"/>
        <end position="12"/>
    </location>
</feature>
<proteinExistence type="inferred from homology"/>
<feature type="region of interest" description="Disordered" evidence="4">
    <location>
        <begin position="164"/>
        <end position="234"/>
    </location>
</feature>
<gene>
    <name evidence="6" type="ORF">B296_00013009</name>
</gene>
<dbReference type="PANTHER" id="PTHR46195">
    <property type="entry name" value="HEAVY METAL-ASSOCIATED ISOPRENYLATED PLANT PROTEIN 7"/>
    <property type="match status" value="1"/>
</dbReference>
<feature type="compositionally biased region" description="Basic and acidic residues" evidence="4">
    <location>
        <begin position="36"/>
        <end position="49"/>
    </location>
</feature>
<keyword evidence="2" id="KW-0449">Lipoprotein</keyword>
<name>A0A426Z578_ENSVE</name>
<protein>
    <recommendedName>
        <fullName evidence="5">HMA domain-containing protein</fullName>
    </recommendedName>
</protein>
<evidence type="ECO:0000259" key="5">
    <source>
        <dbReference type="PROSITE" id="PS50846"/>
    </source>
</evidence>
<comment type="caution">
    <text evidence="6">The sequence shown here is derived from an EMBL/GenBank/DDBJ whole genome shotgun (WGS) entry which is preliminary data.</text>
</comment>
<feature type="compositionally biased region" description="Basic and acidic residues" evidence="4">
    <location>
        <begin position="196"/>
        <end position="205"/>
    </location>
</feature>
<feature type="region of interest" description="Disordered" evidence="4">
    <location>
        <begin position="36"/>
        <end position="55"/>
    </location>
</feature>
<dbReference type="InterPro" id="IPR044577">
    <property type="entry name" value="HIPP4/7/8/17/18/19"/>
</dbReference>
<comment type="similarity">
    <text evidence="3">Belongs to the HIPP family.</text>
</comment>
<evidence type="ECO:0000256" key="3">
    <source>
        <dbReference type="ARBA" id="ARBA00024045"/>
    </source>
</evidence>
<dbReference type="SUPFAM" id="SSF55008">
    <property type="entry name" value="HMA, heavy metal-associated domain"/>
    <property type="match status" value="1"/>
</dbReference>
<accession>A0A426Z578</accession>
<dbReference type="InterPro" id="IPR006121">
    <property type="entry name" value="HMA_dom"/>
</dbReference>
<organism evidence="6 7">
    <name type="scientific">Ensete ventricosum</name>
    <name type="common">Abyssinian banana</name>
    <name type="synonym">Musa ensete</name>
    <dbReference type="NCBI Taxonomy" id="4639"/>
    <lineage>
        <taxon>Eukaryota</taxon>
        <taxon>Viridiplantae</taxon>
        <taxon>Streptophyta</taxon>
        <taxon>Embryophyta</taxon>
        <taxon>Tracheophyta</taxon>
        <taxon>Spermatophyta</taxon>
        <taxon>Magnoliopsida</taxon>
        <taxon>Liliopsida</taxon>
        <taxon>Zingiberales</taxon>
        <taxon>Musaceae</taxon>
        <taxon>Ensete</taxon>
    </lineage>
</organism>
<sequence>GTRRGNAYRHARQPPIGRKALGPAGSVLQILVTVKEQKEEDNKEEAAEAKEEEPPEIVLKVDMHCEGCARKVERSLRRYEGVEDVKTDCKSRTVVIKGKAADPAKICERIQKKTGKKVELMSPLPKPPEEEEKKEEAEAPPEETKEESVVTDLASSQVIVTGFIDPVNLAENVHRRTRKQASIVPEEEKEEEGENKDDNGDEEKQQQQQQGEEEKKEEEDEVKDDISKYEYWPSRDYVEYAYTPQTFSDENPNACFVM</sequence>
<feature type="compositionally biased region" description="Acidic residues" evidence="4">
    <location>
        <begin position="185"/>
        <end position="195"/>
    </location>
</feature>
<feature type="non-terminal residue" evidence="6">
    <location>
        <position position="1"/>
    </location>
</feature>
<dbReference type="Proteomes" id="UP000287651">
    <property type="component" value="Unassembled WGS sequence"/>
</dbReference>
<dbReference type="PROSITE" id="PS50846">
    <property type="entry name" value="HMA_2"/>
    <property type="match status" value="1"/>
</dbReference>
<dbReference type="GO" id="GO:0046872">
    <property type="term" value="F:metal ion binding"/>
    <property type="evidence" value="ECO:0007669"/>
    <property type="project" value="UniProtKB-KW"/>
</dbReference>
<evidence type="ECO:0000313" key="6">
    <source>
        <dbReference type="EMBL" id="RRT59083.1"/>
    </source>
</evidence>
<keyword evidence="1" id="KW-0479">Metal-binding</keyword>
<feature type="region of interest" description="Disordered" evidence="4">
    <location>
        <begin position="1"/>
        <end position="22"/>
    </location>
</feature>
<feature type="compositionally biased region" description="Basic and acidic residues" evidence="4">
    <location>
        <begin position="134"/>
        <end position="148"/>
    </location>
</feature>
<feature type="domain" description="HMA" evidence="5">
    <location>
        <begin position="54"/>
        <end position="118"/>
    </location>
</feature>
<keyword evidence="2" id="KW-0636">Prenylation</keyword>
<dbReference type="Pfam" id="PF00403">
    <property type="entry name" value="HMA"/>
    <property type="match status" value="1"/>
</dbReference>
<evidence type="ECO:0000256" key="4">
    <source>
        <dbReference type="SAM" id="MobiDB-lite"/>
    </source>
</evidence>
<reference evidence="6 7" key="1">
    <citation type="journal article" date="2014" name="Agronomy (Basel)">
        <title>A Draft Genome Sequence for Ensete ventricosum, the Drought-Tolerant Tree Against Hunger.</title>
        <authorList>
            <person name="Harrison J."/>
            <person name="Moore K.A."/>
            <person name="Paszkiewicz K."/>
            <person name="Jones T."/>
            <person name="Grant M."/>
            <person name="Ambacheew D."/>
            <person name="Muzemil S."/>
            <person name="Studholme D.J."/>
        </authorList>
    </citation>
    <scope>NUCLEOTIDE SEQUENCE [LARGE SCALE GENOMIC DNA]</scope>
</reference>
<dbReference type="CDD" id="cd00371">
    <property type="entry name" value="HMA"/>
    <property type="match status" value="1"/>
</dbReference>
<evidence type="ECO:0000256" key="1">
    <source>
        <dbReference type="ARBA" id="ARBA00022723"/>
    </source>
</evidence>
<evidence type="ECO:0000256" key="2">
    <source>
        <dbReference type="ARBA" id="ARBA00023289"/>
    </source>
</evidence>